<dbReference type="Pfam" id="PF05347">
    <property type="entry name" value="Complex1_LYR"/>
    <property type="match status" value="1"/>
</dbReference>
<evidence type="ECO:0000259" key="2">
    <source>
        <dbReference type="Pfam" id="PF05347"/>
    </source>
</evidence>
<protein>
    <recommendedName>
        <fullName evidence="2">Complex 1 LYR protein domain-containing protein</fullName>
    </recommendedName>
</protein>
<dbReference type="EMBL" id="QKXC01000078">
    <property type="protein sequence ID" value="RBR23284.1"/>
    <property type="molecule type" value="Genomic_DNA"/>
</dbReference>
<dbReference type="GeneID" id="41993312"/>
<dbReference type="InterPro" id="IPR008011">
    <property type="entry name" value="Complex1_LYR_dom"/>
</dbReference>
<gene>
    <name evidence="3" type="ORF">FIESC28_03867</name>
</gene>
<dbReference type="AlphaFoldDB" id="A0A366S1W1"/>
<name>A0A366S1W1_9HYPO</name>
<dbReference type="RefSeq" id="XP_031017875.1">
    <property type="nucleotide sequence ID" value="XM_031158016.1"/>
</dbReference>
<evidence type="ECO:0000313" key="3">
    <source>
        <dbReference type="EMBL" id="RBR23284.1"/>
    </source>
</evidence>
<feature type="region of interest" description="Disordered" evidence="1">
    <location>
        <begin position="107"/>
        <end position="146"/>
    </location>
</feature>
<feature type="domain" description="Complex 1 LYR protein" evidence="2">
    <location>
        <begin position="17"/>
        <end position="78"/>
    </location>
</feature>
<evidence type="ECO:0000256" key="1">
    <source>
        <dbReference type="SAM" id="MobiDB-lite"/>
    </source>
</evidence>
<comment type="caution">
    <text evidence="3">The sequence shown here is derived from an EMBL/GenBank/DDBJ whole genome shotgun (WGS) entry which is preliminary data.</text>
</comment>
<accession>A0A366S1W1</accession>
<dbReference type="OrthoDB" id="3925971at2759"/>
<sequence length="378" mass="43335">MLRQPFVPARNSQHRVAVLALYRALLRAGSSVPLPEHLHPKGRKHPTENILRARFKKNKPLTSLRLVYDSMTAGYKFLAILTKGQSKSTWEHSEIVHHLKSRNKTADLSRAIIPSNQDTPLSKERRNPPLLTKVSGPNQIPEYKPTVRPLPKTAFVGERKVPVFGDTAEHLSFIRIKKPQPPPLSRSIGDKTALFRQCIAATKTVDNKLAHEATSEDLWDGIMDRMLDGKDDTVGERQENPLESFRFSTTLSKAWWELKLAKINEDWIARSAALSKLLGEERALAKEEKQNGVRSTDPQVAKETLDQILTEYRQKQAEMEQGRKENLEEDLLQDPFMSKRWMTTVKKMERQELGRGQARQNKMLKELFGEREAKKHFL</sequence>
<keyword evidence="4" id="KW-1185">Reference proteome</keyword>
<evidence type="ECO:0000313" key="4">
    <source>
        <dbReference type="Proteomes" id="UP000253153"/>
    </source>
</evidence>
<organism evidence="3 4">
    <name type="scientific">Fusarium coffeatum</name>
    <dbReference type="NCBI Taxonomy" id="231269"/>
    <lineage>
        <taxon>Eukaryota</taxon>
        <taxon>Fungi</taxon>
        <taxon>Dikarya</taxon>
        <taxon>Ascomycota</taxon>
        <taxon>Pezizomycotina</taxon>
        <taxon>Sordariomycetes</taxon>
        <taxon>Hypocreomycetidae</taxon>
        <taxon>Hypocreales</taxon>
        <taxon>Nectriaceae</taxon>
        <taxon>Fusarium</taxon>
        <taxon>Fusarium incarnatum-equiseti species complex</taxon>
    </lineage>
</organism>
<dbReference type="Proteomes" id="UP000253153">
    <property type="component" value="Unassembled WGS sequence"/>
</dbReference>
<reference evidence="3 4" key="1">
    <citation type="submission" date="2018-06" db="EMBL/GenBank/DDBJ databases">
        <title>Fusarium incarnatum-equiseti species complex species 28.</title>
        <authorList>
            <person name="Gardiner D.M."/>
        </authorList>
    </citation>
    <scope>NUCLEOTIDE SEQUENCE [LARGE SCALE GENOMIC DNA]</scope>
    <source>
        <strain evidence="3 4">FIESC_28</strain>
    </source>
</reference>
<proteinExistence type="predicted"/>